<reference evidence="2 3" key="1">
    <citation type="submission" date="2023-11" db="EMBL/GenBank/DDBJ databases">
        <title>First isolation, identification, and characterization of non-pathogenic Epilithonimonas ginsengisoli isolated from diseased farmed rainbow trout (Oncorhynchus mykiss) in Chile.</title>
        <authorList>
            <person name="Miranda C.D."/>
            <person name="Irgang R."/>
            <person name="Concha C."/>
            <person name="Rojas R."/>
            <person name="Avendano R."/>
        </authorList>
    </citation>
    <scope>NUCLEOTIDE SEQUENCE [LARGE SCALE GENOMIC DNA]</scope>
    <source>
        <strain evidence="2 3">FP99</strain>
    </source>
</reference>
<sequence length="145" mass="16459">MKLITNYITVLLCSIFLISCGSKASTLPNGKQIDPRLAGVWAGSEADKQMEGMTKEWVMTRNTDGTFVLDFTFTQDGNTNKNVETGTWWIQDDKFYEAHSESGMTDIYTYDVLDNNHIKFKAVHNSMDMNTESYEFIDTRKSAGK</sequence>
<comment type="caution">
    <text evidence="2">The sequence shown here is derived from an EMBL/GenBank/DDBJ whole genome shotgun (WGS) entry which is preliminary data.</text>
</comment>
<dbReference type="Proteomes" id="UP001204439">
    <property type="component" value="Unassembled WGS sequence"/>
</dbReference>
<evidence type="ECO:0000256" key="1">
    <source>
        <dbReference type="SAM" id="SignalP"/>
    </source>
</evidence>
<protein>
    <recommendedName>
        <fullName evidence="4">Lipocalin-like domain-containing protein</fullName>
    </recommendedName>
</protein>
<organism evidence="2 3">
    <name type="scientific">Epilithonimonas ginsengisoli</name>
    <dbReference type="NCBI Taxonomy" id="1245592"/>
    <lineage>
        <taxon>Bacteria</taxon>
        <taxon>Pseudomonadati</taxon>
        <taxon>Bacteroidota</taxon>
        <taxon>Flavobacteriia</taxon>
        <taxon>Flavobacteriales</taxon>
        <taxon>Weeksellaceae</taxon>
        <taxon>Chryseobacterium group</taxon>
        <taxon>Epilithonimonas</taxon>
    </lineage>
</organism>
<feature type="chain" id="PRO_5047455373" description="Lipocalin-like domain-containing protein" evidence="1">
    <location>
        <begin position="25"/>
        <end position="145"/>
    </location>
</feature>
<accession>A0ABU4JD15</accession>
<keyword evidence="3" id="KW-1185">Reference proteome</keyword>
<evidence type="ECO:0008006" key="4">
    <source>
        <dbReference type="Google" id="ProtNLM"/>
    </source>
</evidence>
<name>A0ABU4JD15_9FLAO</name>
<dbReference type="PROSITE" id="PS51257">
    <property type="entry name" value="PROKAR_LIPOPROTEIN"/>
    <property type="match status" value="1"/>
</dbReference>
<evidence type="ECO:0000313" key="3">
    <source>
        <dbReference type="Proteomes" id="UP001204439"/>
    </source>
</evidence>
<dbReference type="RefSeq" id="WP_063971004.1">
    <property type="nucleotide sequence ID" value="NZ_JAMXLT020000001.1"/>
</dbReference>
<keyword evidence="1" id="KW-0732">Signal</keyword>
<evidence type="ECO:0000313" key="2">
    <source>
        <dbReference type="EMBL" id="MDW8547543.1"/>
    </source>
</evidence>
<feature type="signal peptide" evidence="1">
    <location>
        <begin position="1"/>
        <end position="24"/>
    </location>
</feature>
<proteinExistence type="predicted"/>
<dbReference type="EMBL" id="JAMXLT020000001">
    <property type="protein sequence ID" value="MDW8547543.1"/>
    <property type="molecule type" value="Genomic_DNA"/>
</dbReference>
<gene>
    <name evidence="2" type="ORF">NG800_001385</name>
</gene>